<dbReference type="AlphaFoldDB" id="A0AAD9PFK8"/>
<keyword evidence="1" id="KW-0812">Transmembrane</keyword>
<dbReference type="EMBL" id="JAODUO010000006">
    <property type="protein sequence ID" value="KAK2193804.1"/>
    <property type="molecule type" value="Genomic_DNA"/>
</dbReference>
<reference evidence="2" key="1">
    <citation type="journal article" date="2023" name="Mol. Biol. Evol.">
        <title>Third-Generation Sequencing Reveals the Adaptive Role of the Epigenome in Three Deep-Sea Polychaetes.</title>
        <authorList>
            <person name="Perez M."/>
            <person name="Aroh O."/>
            <person name="Sun Y."/>
            <person name="Lan Y."/>
            <person name="Juniper S.K."/>
            <person name="Young C.R."/>
            <person name="Angers B."/>
            <person name="Qian P.Y."/>
        </authorList>
    </citation>
    <scope>NUCLEOTIDE SEQUENCE</scope>
    <source>
        <strain evidence="2">R07B-5</strain>
    </source>
</reference>
<name>A0AAD9PFK8_RIDPI</name>
<evidence type="ECO:0000313" key="3">
    <source>
        <dbReference type="Proteomes" id="UP001209878"/>
    </source>
</evidence>
<evidence type="ECO:0000256" key="1">
    <source>
        <dbReference type="SAM" id="Phobius"/>
    </source>
</evidence>
<keyword evidence="3" id="KW-1185">Reference proteome</keyword>
<sequence length="111" mass="12978">MKRFSRSSVEGNIDFFLITAHMLPTSKVIVYCYLYVILDNLMDQYFCNTSICCCFNMLVYRICLCKGGKFLLCFKKCVSWSVECCTNEKHVYFDILELTLCPYQTVINIVL</sequence>
<gene>
    <name evidence="2" type="ORF">NP493_5g08035</name>
</gene>
<protein>
    <submittedName>
        <fullName evidence="2">Uncharacterized protein</fullName>
    </submittedName>
</protein>
<feature type="transmembrane region" description="Helical" evidence="1">
    <location>
        <begin position="12"/>
        <end position="38"/>
    </location>
</feature>
<dbReference type="Proteomes" id="UP001209878">
    <property type="component" value="Unassembled WGS sequence"/>
</dbReference>
<comment type="caution">
    <text evidence="2">The sequence shown here is derived from an EMBL/GenBank/DDBJ whole genome shotgun (WGS) entry which is preliminary data.</text>
</comment>
<proteinExistence type="predicted"/>
<accession>A0AAD9PFK8</accession>
<organism evidence="2 3">
    <name type="scientific">Ridgeia piscesae</name>
    <name type="common">Tubeworm</name>
    <dbReference type="NCBI Taxonomy" id="27915"/>
    <lineage>
        <taxon>Eukaryota</taxon>
        <taxon>Metazoa</taxon>
        <taxon>Spiralia</taxon>
        <taxon>Lophotrochozoa</taxon>
        <taxon>Annelida</taxon>
        <taxon>Polychaeta</taxon>
        <taxon>Sedentaria</taxon>
        <taxon>Canalipalpata</taxon>
        <taxon>Sabellida</taxon>
        <taxon>Siboglinidae</taxon>
        <taxon>Ridgeia</taxon>
    </lineage>
</organism>
<evidence type="ECO:0000313" key="2">
    <source>
        <dbReference type="EMBL" id="KAK2193804.1"/>
    </source>
</evidence>
<keyword evidence="1" id="KW-0472">Membrane</keyword>
<keyword evidence="1" id="KW-1133">Transmembrane helix</keyword>